<dbReference type="Proteomes" id="UP000185944">
    <property type="component" value="Unassembled WGS sequence"/>
</dbReference>
<dbReference type="InterPro" id="IPR029071">
    <property type="entry name" value="Ubiquitin-like_domsf"/>
</dbReference>
<dbReference type="AlphaFoldDB" id="A0A177EIM5"/>
<comment type="caution">
    <text evidence="2">The sequence shown here is derived from an EMBL/GenBank/DDBJ whole genome shotgun (WGS) entry which is preliminary data.</text>
</comment>
<dbReference type="SUPFAM" id="SSF54236">
    <property type="entry name" value="Ubiquitin-like"/>
    <property type="match status" value="1"/>
</dbReference>
<dbReference type="RefSeq" id="XP_067545177.1">
    <property type="nucleotide sequence ID" value="XM_067687469.1"/>
</dbReference>
<keyword evidence="3" id="KW-1185">Reference proteome</keyword>
<evidence type="ECO:0000313" key="2">
    <source>
        <dbReference type="EMBL" id="OAG31576.1"/>
    </source>
</evidence>
<dbReference type="GeneID" id="93646401"/>
<name>A0A177EIM5_9MICR</name>
<feature type="domain" description="Ubiquitin-like" evidence="1">
    <location>
        <begin position="17"/>
        <end position="96"/>
    </location>
</feature>
<proteinExistence type="predicted"/>
<dbReference type="OrthoDB" id="442921at2759"/>
<dbReference type="InterPro" id="IPR022617">
    <property type="entry name" value="Rad60/SUMO-like_dom"/>
</dbReference>
<reference evidence="2 3" key="1">
    <citation type="submission" date="2016-02" db="EMBL/GenBank/DDBJ databases">
        <title>Discovery of a natural microsporidian pathogen with a broad tissue tropism in Caenorhabditis elegans.</title>
        <authorList>
            <person name="Luallen R.J."/>
            <person name="Reinke A.W."/>
            <person name="Tong L."/>
            <person name="Botts M.R."/>
            <person name="Felix M.-A."/>
            <person name="Troemel E.R."/>
        </authorList>
    </citation>
    <scope>NUCLEOTIDE SEQUENCE [LARGE SCALE GENOMIC DNA]</scope>
    <source>
        <strain evidence="2 3">JUm2807</strain>
    </source>
</reference>
<protein>
    <submittedName>
        <fullName evidence="2">Small ubiquitin-related modifier</fullName>
    </submittedName>
</protein>
<dbReference type="CDD" id="cd01763">
    <property type="entry name" value="Ubl_SUMO_like"/>
    <property type="match status" value="1"/>
</dbReference>
<dbReference type="VEuPathDB" id="MicrosporidiaDB:NEDG_00051"/>
<gene>
    <name evidence="2" type="ORF">NEDG_00051</name>
</gene>
<evidence type="ECO:0000313" key="3">
    <source>
        <dbReference type="Proteomes" id="UP000185944"/>
    </source>
</evidence>
<dbReference type="PANTHER" id="PTHR10562">
    <property type="entry name" value="SMALL UBIQUITIN-RELATED MODIFIER"/>
    <property type="match status" value="1"/>
</dbReference>
<organism evidence="2 3">
    <name type="scientific">Nematocida displodere</name>
    <dbReference type="NCBI Taxonomy" id="1805483"/>
    <lineage>
        <taxon>Eukaryota</taxon>
        <taxon>Fungi</taxon>
        <taxon>Fungi incertae sedis</taxon>
        <taxon>Microsporidia</taxon>
        <taxon>Nematocida</taxon>
    </lineage>
</organism>
<dbReference type="Pfam" id="PF11976">
    <property type="entry name" value="Rad60-SLD"/>
    <property type="match status" value="1"/>
</dbReference>
<dbReference type="STRING" id="1805483.A0A177EIM5"/>
<dbReference type="InterPro" id="IPR000626">
    <property type="entry name" value="Ubiquitin-like_dom"/>
</dbReference>
<dbReference type="EMBL" id="LTDL01000014">
    <property type="protein sequence ID" value="OAG31576.1"/>
    <property type="molecule type" value="Genomic_DNA"/>
</dbReference>
<dbReference type="Gene3D" id="3.10.20.90">
    <property type="entry name" value="Phosphatidylinositol 3-kinase Catalytic Subunit, Chain A, domain 1"/>
    <property type="match status" value="1"/>
</dbReference>
<sequence length="96" mass="10734">MDTEQEITHQEETAPQTHVQIKVDDQMGSTWSFKLKKHTSMGKVFSEYAKRVYGAGSVNKLRFIYNGRTITAEDTPDALDLKDGAHIEVFSSQVGG</sequence>
<evidence type="ECO:0000259" key="1">
    <source>
        <dbReference type="PROSITE" id="PS50053"/>
    </source>
</evidence>
<dbReference type="PROSITE" id="PS50053">
    <property type="entry name" value="UBIQUITIN_2"/>
    <property type="match status" value="1"/>
</dbReference>
<accession>A0A177EIM5</accession>